<accession>A0ACC0PGV2</accession>
<gene>
    <name evidence="1" type="ORF">RHMOL_Rhmol03G0151100</name>
</gene>
<dbReference type="EMBL" id="CM046390">
    <property type="protein sequence ID" value="KAI8564013.1"/>
    <property type="molecule type" value="Genomic_DNA"/>
</dbReference>
<comment type="caution">
    <text evidence="1">The sequence shown here is derived from an EMBL/GenBank/DDBJ whole genome shotgun (WGS) entry which is preliminary data.</text>
</comment>
<proteinExistence type="predicted"/>
<protein>
    <submittedName>
        <fullName evidence="1">Uncharacterized protein</fullName>
    </submittedName>
</protein>
<keyword evidence="2" id="KW-1185">Reference proteome</keyword>
<dbReference type="Proteomes" id="UP001062846">
    <property type="component" value="Chromosome 3"/>
</dbReference>
<evidence type="ECO:0000313" key="2">
    <source>
        <dbReference type="Proteomes" id="UP001062846"/>
    </source>
</evidence>
<reference evidence="1" key="1">
    <citation type="submission" date="2022-02" db="EMBL/GenBank/DDBJ databases">
        <title>Plant Genome Project.</title>
        <authorList>
            <person name="Zhang R.-G."/>
        </authorList>
    </citation>
    <scope>NUCLEOTIDE SEQUENCE</scope>
    <source>
        <strain evidence="1">AT1</strain>
    </source>
</reference>
<sequence>MAEKYHRGSPVRVKSGQGPVPVFRAVDLTNQRLRSAESKRRRFGQKSVRQISTVDLRDQRLGILGQAPVRISLGQGIWSREIYGETKEGEKWLKWKWVLPFLLREGR</sequence>
<organism evidence="1 2">
    <name type="scientific">Rhododendron molle</name>
    <name type="common">Chinese azalea</name>
    <name type="synonym">Azalea mollis</name>
    <dbReference type="NCBI Taxonomy" id="49168"/>
    <lineage>
        <taxon>Eukaryota</taxon>
        <taxon>Viridiplantae</taxon>
        <taxon>Streptophyta</taxon>
        <taxon>Embryophyta</taxon>
        <taxon>Tracheophyta</taxon>
        <taxon>Spermatophyta</taxon>
        <taxon>Magnoliopsida</taxon>
        <taxon>eudicotyledons</taxon>
        <taxon>Gunneridae</taxon>
        <taxon>Pentapetalae</taxon>
        <taxon>asterids</taxon>
        <taxon>Ericales</taxon>
        <taxon>Ericaceae</taxon>
        <taxon>Ericoideae</taxon>
        <taxon>Rhodoreae</taxon>
        <taxon>Rhododendron</taxon>
    </lineage>
</organism>
<evidence type="ECO:0000313" key="1">
    <source>
        <dbReference type="EMBL" id="KAI8564013.1"/>
    </source>
</evidence>
<name>A0ACC0PGV2_RHOML</name>